<comment type="subcellular location">
    <subcellularLocation>
        <location evidence="1 6">Membrane</location>
        <topology evidence="1 6">Multi-pass membrane protein</topology>
    </subcellularLocation>
</comment>
<accession>H2AZQ8</accession>
<feature type="transmembrane region" description="Helical" evidence="6">
    <location>
        <begin position="222"/>
        <end position="243"/>
    </location>
</feature>
<feature type="transmembrane region" description="Helical" evidence="6">
    <location>
        <begin position="73"/>
        <end position="93"/>
    </location>
</feature>
<comment type="similarity">
    <text evidence="2 6">Belongs to the GDT1 family.</text>
</comment>
<dbReference type="Pfam" id="PF01169">
    <property type="entry name" value="GDT1"/>
    <property type="match status" value="2"/>
</dbReference>
<feature type="chain" id="PRO_5017497666" description="GDT1 family protein" evidence="6">
    <location>
        <begin position="21"/>
        <end position="277"/>
    </location>
</feature>
<dbReference type="FunCoup" id="H2AZQ8">
    <property type="interactions" value="736"/>
</dbReference>
<dbReference type="PROSITE" id="PS01214">
    <property type="entry name" value="UPF0016"/>
    <property type="match status" value="1"/>
</dbReference>
<proteinExistence type="inferred from homology"/>
<evidence type="ECO:0000256" key="3">
    <source>
        <dbReference type="ARBA" id="ARBA00022692"/>
    </source>
</evidence>
<organism evidence="7 8">
    <name type="scientific">Kazachstania africana (strain ATCC 22294 / BCRC 22015 / CBS 2517 / CECT 1963 / NBRC 1671 / NRRL Y-8276)</name>
    <name type="common">Yeast</name>
    <name type="synonym">Kluyveromyces africanus</name>
    <dbReference type="NCBI Taxonomy" id="1071382"/>
    <lineage>
        <taxon>Eukaryota</taxon>
        <taxon>Fungi</taxon>
        <taxon>Dikarya</taxon>
        <taxon>Ascomycota</taxon>
        <taxon>Saccharomycotina</taxon>
        <taxon>Saccharomycetes</taxon>
        <taxon>Saccharomycetales</taxon>
        <taxon>Saccharomycetaceae</taxon>
        <taxon>Kazachstania</taxon>
    </lineage>
</organism>
<dbReference type="GO" id="GO:0010486">
    <property type="term" value="F:manganese:proton antiporter activity"/>
    <property type="evidence" value="ECO:0007669"/>
    <property type="project" value="EnsemblFungi"/>
</dbReference>
<evidence type="ECO:0000313" key="7">
    <source>
        <dbReference type="EMBL" id="CCF59858.1"/>
    </source>
</evidence>
<dbReference type="GO" id="GO:0015369">
    <property type="term" value="F:calcium:proton antiporter activity"/>
    <property type="evidence" value="ECO:0007669"/>
    <property type="project" value="EnsemblFungi"/>
</dbReference>
<dbReference type="KEGG" id="kaf:KAFR_0I00770"/>
<dbReference type="eggNOG" id="KOG2881">
    <property type="taxonomic scope" value="Eukaryota"/>
</dbReference>
<dbReference type="InterPro" id="IPR049555">
    <property type="entry name" value="GDT1-like_CS"/>
</dbReference>
<feature type="signal peptide" evidence="6">
    <location>
        <begin position="1"/>
        <end position="20"/>
    </location>
</feature>
<dbReference type="HOGENOM" id="CLU_040186_0_0_1"/>
<dbReference type="PANTHER" id="PTHR12608">
    <property type="entry name" value="TRANSMEMBRANE PROTEIN HTP-1 RELATED"/>
    <property type="match status" value="1"/>
</dbReference>
<dbReference type="GeneID" id="13883494"/>
<dbReference type="OrthoDB" id="442680at2759"/>
<evidence type="ECO:0000256" key="2">
    <source>
        <dbReference type="ARBA" id="ARBA00009190"/>
    </source>
</evidence>
<keyword evidence="6" id="KW-0732">Signal</keyword>
<feature type="transmembrane region" description="Helical" evidence="6">
    <location>
        <begin position="184"/>
        <end position="202"/>
    </location>
</feature>
<feature type="transmembrane region" description="Helical" evidence="6">
    <location>
        <begin position="105"/>
        <end position="122"/>
    </location>
</feature>
<evidence type="ECO:0000256" key="1">
    <source>
        <dbReference type="ARBA" id="ARBA00004141"/>
    </source>
</evidence>
<dbReference type="PANTHER" id="PTHR12608:SF1">
    <property type="entry name" value="TRANSMEMBRANE PROTEIN 165"/>
    <property type="match status" value="1"/>
</dbReference>
<dbReference type="InterPro" id="IPR001727">
    <property type="entry name" value="GDT1-like"/>
</dbReference>
<keyword evidence="8" id="KW-1185">Reference proteome</keyword>
<gene>
    <name evidence="7" type="primary">KAFR0I00770</name>
    <name evidence="7" type="ORF">KAFR_0I00770</name>
</gene>
<feature type="transmembrane region" description="Helical" evidence="6">
    <location>
        <begin position="255"/>
        <end position="273"/>
    </location>
</feature>
<protein>
    <recommendedName>
        <fullName evidence="6">GDT1 family protein</fullName>
    </recommendedName>
</protein>
<keyword evidence="5 6" id="KW-0472">Membrane</keyword>
<reference evidence="7 8" key="1">
    <citation type="journal article" date="2011" name="Proc. Natl. Acad. Sci. U.S.A.">
        <title>Evolutionary erosion of yeast sex chromosomes by mating-type switching accidents.</title>
        <authorList>
            <person name="Gordon J.L."/>
            <person name="Armisen D."/>
            <person name="Proux-Wera E."/>
            <person name="Oheigeartaigh S.S."/>
            <person name="Byrne K.P."/>
            <person name="Wolfe K.H."/>
        </authorList>
    </citation>
    <scope>NUCLEOTIDE SEQUENCE [LARGE SCALE GENOMIC DNA]</scope>
    <source>
        <strain evidence="8">ATCC 22294 / BCRC 22015 / CBS 2517 / CECT 1963 / NBRC 1671 / NRRL Y-8276</strain>
    </source>
</reference>
<dbReference type="AlphaFoldDB" id="H2AZQ8"/>
<keyword evidence="4 6" id="KW-1133">Transmembrane helix</keyword>
<evidence type="ECO:0000313" key="8">
    <source>
        <dbReference type="Proteomes" id="UP000005220"/>
    </source>
</evidence>
<dbReference type="GO" id="GO:0000329">
    <property type="term" value="C:fungal-type vacuole membrane"/>
    <property type="evidence" value="ECO:0007669"/>
    <property type="project" value="TreeGrafter"/>
</dbReference>
<evidence type="ECO:0000256" key="4">
    <source>
        <dbReference type="ARBA" id="ARBA00022989"/>
    </source>
</evidence>
<dbReference type="Proteomes" id="UP000005220">
    <property type="component" value="Chromosome 9"/>
</dbReference>
<evidence type="ECO:0000256" key="5">
    <source>
        <dbReference type="ARBA" id="ARBA00023136"/>
    </source>
</evidence>
<name>H2AZQ8_KAZAF</name>
<dbReference type="RefSeq" id="XP_003958993.1">
    <property type="nucleotide sequence ID" value="XM_003958944.1"/>
</dbReference>
<evidence type="ECO:0000256" key="6">
    <source>
        <dbReference type="RuleBase" id="RU365102"/>
    </source>
</evidence>
<dbReference type="EMBL" id="HE650829">
    <property type="protein sequence ID" value="CCF59858.1"/>
    <property type="molecule type" value="Genomic_DNA"/>
</dbReference>
<dbReference type="GO" id="GO:0032472">
    <property type="term" value="P:Golgi calcium ion transport"/>
    <property type="evidence" value="ECO:0007669"/>
    <property type="project" value="TreeGrafter"/>
</dbReference>
<sequence>MAVSDRTLYLLLAIIPLISAASVDITNQAAGSDELPKSGFSSFIMAISMIGISEIGDKTFLIAALMAMRHPRWVVFSSAASSLIVMTVLSGVVGHTFVSFIPQRYTSFAAGILFLLFGYKLTMEGLEMSKDAGVEEEMAEVEEEIAIKDMNKGMNDIEAGGAVSDKMAKNQSVVNMTLQKINNLASLVFSPVWIQIFAMVFLGEFGDRSQISIIAMASDNNYWYTIFGGVVGHAICTAFAVIGGRFIATKISMRTVTLGGAFFFFIFALVYIWDAFQ</sequence>
<keyword evidence="3 6" id="KW-0812">Transmembrane</keyword>
<feature type="transmembrane region" description="Helical" evidence="6">
    <location>
        <begin position="44"/>
        <end position="66"/>
    </location>
</feature>
<dbReference type="GO" id="GO:0030026">
    <property type="term" value="P:intracellular manganese ion homeostasis"/>
    <property type="evidence" value="ECO:0007669"/>
    <property type="project" value="EnsemblFungi"/>
</dbReference>
<dbReference type="STRING" id="1071382.H2AZQ8"/>
<dbReference type="GO" id="GO:0005801">
    <property type="term" value="C:cis-Golgi network"/>
    <property type="evidence" value="ECO:0007669"/>
    <property type="project" value="EnsemblFungi"/>
</dbReference>
<dbReference type="GO" id="GO:0005797">
    <property type="term" value="C:Golgi medial cisterna"/>
    <property type="evidence" value="ECO:0007669"/>
    <property type="project" value="EnsemblFungi"/>
</dbReference>
<dbReference type="GO" id="GO:0032468">
    <property type="term" value="P:Golgi calcium ion homeostasis"/>
    <property type="evidence" value="ECO:0007669"/>
    <property type="project" value="EnsemblFungi"/>
</dbReference>
<dbReference type="InParanoid" id="H2AZQ8"/>